<dbReference type="EMBL" id="AP018227">
    <property type="protein sequence ID" value="BAY86379.1"/>
    <property type="molecule type" value="Genomic_DNA"/>
</dbReference>
<evidence type="ECO:0000313" key="1">
    <source>
        <dbReference type="EMBL" id="BAY86379.1"/>
    </source>
</evidence>
<dbReference type="InterPro" id="IPR018741">
    <property type="entry name" value="DUF2288"/>
</dbReference>
<dbReference type="AlphaFoldDB" id="A0A1Z4LYR1"/>
<name>A0A1Z4LYR1_9CYAN</name>
<dbReference type="Pfam" id="PF10052">
    <property type="entry name" value="DUF2288"/>
    <property type="match status" value="1"/>
</dbReference>
<evidence type="ECO:0008006" key="3">
    <source>
        <dbReference type="Google" id="ProtNLM"/>
    </source>
</evidence>
<organism evidence="1 2">
    <name type="scientific">Calothrix parasitica NIES-267</name>
    <dbReference type="NCBI Taxonomy" id="1973488"/>
    <lineage>
        <taxon>Bacteria</taxon>
        <taxon>Bacillati</taxon>
        <taxon>Cyanobacteriota</taxon>
        <taxon>Cyanophyceae</taxon>
        <taxon>Nostocales</taxon>
        <taxon>Calotrichaceae</taxon>
        <taxon>Calothrix</taxon>
    </lineage>
</organism>
<sequence>MTNQDLRAQLDENLDEAEWEWLIPHVQRDSVIIVATGLDLLDVGEAIASDKASTVQNWIDEALISKPSEVQMGEWNMQREKRFSTLIVQPFVLVQEKVAA</sequence>
<reference evidence="1 2" key="1">
    <citation type="submission" date="2017-06" db="EMBL/GenBank/DDBJ databases">
        <title>Genome sequencing of cyanobaciteial culture collection at National Institute for Environmental Studies (NIES).</title>
        <authorList>
            <person name="Hirose Y."/>
            <person name="Shimura Y."/>
            <person name="Fujisawa T."/>
            <person name="Nakamura Y."/>
            <person name="Kawachi M."/>
        </authorList>
    </citation>
    <scope>NUCLEOTIDE SEQUENCE [LARGE SCALE GENOMIC DNA]</scope>
    <source>
        <strain evidence="1 2">NIES-267</strain>
    </source>
</reference>
<protein>
    <recommendedName>
        <fullName evidence="3">DUF2288 domain-containing protein</fullName>
    </recommendedName>
</protein>
<accession>A0A1Z4LYR1</accession>
<keyword evidence="2" id="KW-1185">Reference proteome</keyword>
<dbReference type="Proteomes" id="UP000218418">
    <property type="component" value="Chromosome"/>
</dbReference>
<proteinExistence type="predicted"/>
<evidence type="ECO:0000313" key="2">
    <source>
        <dbReference type="Proteomes" id="UP000218418"/>
    </source>
</evidence>
<gene>
    <name evidence="1" type="ORF">NIES267_58850</name>
</gene>
<dbReference type="OrthoDB" id="428307at2"/>